<evidence type="ECO:0000256" key="5">
    <source>
        <dbReference type="RuleBase" id="RU000304"/>
    </source>
</evidence>
<dbReference type="PROSITE" id="PS50011">
    <property type="entry name" value="PROTEIN_KINASE_DOM"/>
    <property type="match status" value="1"/>
</dbReference>
<evidence type="ECO:0000256" key="3">
    <source>
        <dbReference type="ARBA" id="ARBA00022840"/>
    </source>
</evidence>
<dbReference type="GO" id="GO:0006611">
    <property type="term" value="P:protein export from nucleus"/>
    <property type="evidence" value="ECO:0007669"/>
    <property type="project" value="TreeGrafter"/>
</dbReference>
<dbReference type="GO" id="GO:0043539">
    <property type="term" value="F:protein serine/threonine kinase activator activity"/>
    <property type="evidence" value="ECO:0007669"/>
    <property type="project" value="InterPro"/>
</dbReference>
<evidence type="ECO:0000313" key="8">
    <source>
        <dbReference type="Proteomes" id="UP000027195"/>
    </source>
</evidence>
<dbReference type="Pfam" id="PF00069">
    <property type="entry name" value="Pkinase"/>
    <property type="match status" value="1"/>
</dbReference>
<gene>
    <name evidence="7" type="ORF">BOTBODRAFT_366141</name>
</gene>
<dbReference type="InterPro" id="IPR000719">
    <property type="entry name" value="Prot_kinase_dom"/>
</dbReference>
<keyword evidence="8" id="KW-1185">Reference proteome</keyword>
<dbReference type="OrthoDB" id="248923at2759"/>
<comment type="similarity">
    <text evidence="1">Belongs to the protein kinase superfamily. STE Ser/Thr protein kinase family. STE20 subfamily.</text>
</comment>
<dbReference type="AlphaFoldDB" id="A0A067MD76"/>
<dbReference type="Proteomes" id="UP000027195">
    <property type="component" value="Unassembled WGS sequence"/>
</dbReference>
<evidence type="ECO:0000313" key="7">
    <source>
        <dbReference type="EMBL" id="KDQ13713.1"/>
    </source>
</evidence>
<protein>
    <recommendedName>
        <fullName evidence="6">Protein kinase domain-containing protein</fullName>
    </recommendedName>
</protein>
<evidence type="ECO:0000256" key="2">
    <source>
        <dbReference type="ARBA" id="ARBA00022741"/>
    </source>
</evidence>
<dbReference type="SUPFAM" id="SSF56112">
    <property type="entry name" value="Protein kinase-like (PK-like)"/>
    <property type="match status" value="1"/>
</dbReference>
<accession>A0A067MD76</accession>
<evidence type="ECO:0000256" key="1">
    <source>
        <dbReference type="ARBA" id="ARBA00008874"/>
    </source>
</evidence>
<keyword evidence="3 4" id="KW-0067">ATP-binding</keyword>
<feature type="domain" description="Protein kinase" evidence="6">
    <location>
        <begin position="35"/>
        <end position="328"/>
    </location>
</feature>
<dbReference type="InterPro" id="IPR047173">
    <property type="entry name" value="STRAD_A/B-like"/>
</dbReference>
<dbReference type="Gene3D" id="1.10.510.10">
    <property type="entry name" value="Transferase(Phosphotransferase) domain 1"/>
    <property type="match status" value="1"/>
</dbReference>
<dbReference type="HOGENOM" id="CLU_000288_63_23_1"/>
<dbReference type="STRING" id="930990.A0A067MD76"/>
<keyword evidence="5" id="KW-0723">Serine/threonine-protein kinase</keyword>
<dbReference type="GO" id="GO:1902554">
    <property type="term" value="C:serine/threonine protein kinase complex"/>
    <property type="evidence" value="ECO:0007669"/>
    <property type="project" value="TreeGrafter"/>
</dbReference>
<dbReference type="Gene3D" id="3.30.200.20">
    <property type="entry name" value="Phosphorylase Kinase, domain 1"/>
    <property type="match status" value="1"/>
</dbReference>
<dbReference type="GO" id="GO:0005524">
    <property type="term" value="F:ATP binding"/>
    <property type="evidence" value="ECO:0007669"/>
    <property type="project" value="UniProtKB-UniRule"/>
</dbReference>
<keyword evidence="5" id="KW-0418">Kinase</keyword>
<dbReference type="SMART" id="SM00220">
    <property type="entry name" value="S_TKc"/>
    <property type="match status" value="1"/>
</dbReference>
<dbReference type="InterPro" id="IPR017441">
    <property type="entry name" value="Protein_kinase_ATP_BS"/>
</dbReference>
<dbReference type="InterPro" id="IPR011009">
    <property type="entry name" value="Kinase-like_dom_sf"/>
</dbReference>
<keyword evidence="2 4" id="KW-0547">Nucleotide-binding</keyword>
<evidence type="ECO:0000259" key="6">
    <source>
        <dbReference type="PROSITE" id="PS50011"/>
    </source>
</evidence>
<organism evidence="7 8">
    <name type="scientific">Botryobasidium botryosum (strain FD-172 SS1)</name>
    <dbReference type="NCBI Taxonomy" id="930990"/>
    <lineage>
        <taxon>Eukaryota</taxon>
        <taxon>Fungi</taxon>
        <taxon>Dikarya</taxon>
        <taxon>Basidiomycota</taxon>
        <taxon>Agaricomycotina</taxon>
        <taxon>Agaricomycetes</taxon>
        <taxon>Cantharellales</taxon>
        <taxon>Botryobasidiaceae</taxon>
        <taxon>Botryobasidium</taxon>
    </lineage>
</organism>
<dbReference type="InterPro" id="IPR008271">
    <property type="entry name" value="Ser/Thr_kinase_AS"/>
</dbReference>
<dbReference type="PROSITE" id="PS00107">
    <property type="entry name" value="PROTEIN_KINASE_ATP"/>
    <property type="match status" value="1"/>
</dbReference>
<keyword evidence="5" id="KW-0808">Transferase</keyword>
<name>A0A067MD76_BOTB1</name>
<dbReference type="EMBL" id="KL198042">
    <property type="protein sequence ID" value="KDQ13713.1"/>
    <property type="molecule type" value="Genomic_DNA"/>
</dbReference>
<feature type="binding site" evidence="4">
    <location>
        <position position="66"/>
    </location>
    <ligand>
        <name>ATP</name>
        <dbReference type="ChEBI" id="CHEBI:30616"/>
    </ligand>
</feature>
<dbReference type="PANTHER" id="PTHR48014">
    <property type="entry name" value="SERINE/THREONINE-PROTEIN KINASE FRAY2"/>
    <property type="match status" value="1"/>
</dbReference>
<reference evidence="8" key="1">
    <citation type="journal article" date="2014" name="Proc. Natl. Acad. Sci. U.S.A.">
        <title>Extensive sampling of basidiomycete genomes demonstrates inadequacy of the white-rot/brown-rot paradigm for wood decay fungi.</title>
        <authorList>
            <person name="Riley R."/>
            <person name="Salamov A.A."/>
            <person name="Brown D.W."/>
            <person name="Nagy L.G."/>
            <person name="Floudas D."/>
            <person name="Held B.W."/>
            <person name="Levasseur A."/>
            <person name="Lombard V."/>
            <person name="Morin E."/>
            <person name="Otillar R."/>
            <person name="Lindquist E.A."/>
            <person name="Sun H."/>
            <person name="LaButti K.M."/>
            <person name="Schmutz J."/>
            <person name="Jabbour D."/>
            <person name="Luo H."/>
            <person name="Baker S.E."/>
            <person name="Pisabarro A.G."/>
            <person name="Walton J.D."/>
            <person name="Blanchette R.A."/>
            <person name="Henrissat B."/>
            <person name="Martin F."/>
            <person name="Cullen D."/>
            <person name="Hibbett D.S."/>
            <person name="Grigoriev I.V."/>
        </authorList>
    </citation>
    <scope>NUCLEOTIDE SEQUENCE [LARGE SCALE GENOMIC DNA]</scope>
    <source>
        <strain evidence="8">FD-172 SS1</strain>
    </source>
</reference>
<dbReference type="InParanoid" id="A0A067MD76"/>
<proteinExistence type="inferred from homology"/>
<dbReference type="PANTHER" id="PTHR48014:SF21">
    <property type="entry name" value="SERINE_THREONINE-PROTEIN KINASE FRAY2"/>
    <property type="match status" value="1"/>
</dbReference>
<evidence type="ECO:0000256" key="4">
    <source>
        <dbReference type="PROSITE-ProRule" id="PRU10141"/>
    </source>
</evidence>
<dbReference type="GO" id="GO:0004674">
    <property type="term" value="F:protein serine/threonine kinase activity"/>
    <property type="evidence" value="ECO:0007669"/>
    <property type="project" value="UniProtKB-KW"/>
</dbReference>
<sequence length="369" mass="40855">MSWSQSNDLRMLDGKSWIGAVQDDWQMFSDRAQDYTIGRPIGHGASSIVYSAFYNATTPPTECAIKVLDLDKLPLSALRLLMRETQLMSLSKHPNVLRVRGSWMDGHKLYIALRLMRKGSIEDIIRYSFADGMEEEAIKCILKQALEGLDYLHTNGCIHRDIKAANLLVDDDGTVLLADLGVAALLTDDPQNASAASRKVTISFEDGVTKVVQRENPSKSTITKRNSFVGTPCWMAPEVVAQKHYDEKADIWSIGITALELTRGRAPHSREPAFKVLMKTLQDAPPSVDRGGGLHKYSRAFKEVIDSCLAKDPALRPTAAQLLQSDLFRNVKKKSYLVGAVLGMCPKVSRACILHQTNTRPCQLACLPS</sequence>
<dbReference type="PROSITE" id="PS00108">
    <property type="entry name" value="PROTEIN_KINASE_ST"/>
    <property type="match status" value="1"/>
</dbReference>